<dbReference type="GeneID" id="125177796"/>
<feature type="signal peptide" evidence="1">
    <location>
        <begin position="1"/>
        <end position="20"/>
    </location>
</feature>
<reference evidence="3" key="1">
    <citation type="submission" date="2025-08" db="UniProtKB">
        <authorList>
            <consortium name="RefSeq"/>
        </authorList>
    </citation>
    <scope>IDENTIFICATION</scope>
    <source>
        <tissue evidence="3">Whole organism</tissue>
    </source>
</reference>
<keyword evidence="2" id="KW-1185">Reference proteome</keyword>
<dbReference type="RefSeq" id="XP_047736167.1">
    <property type="nucleotide sequence ID" value="XM_047880211.1"/>
</dbReference>
<evidence type="ECO:0000313" key="2">
    <source>
        <dbReference type="Proteomes" id="UP000694843"/>
    </source>
</evidence>
<dbReference type="KEGG" id="hazt:125177796"/>
<feature type="chain" id="PRO_5037054869" evidence="1">
    <location>
        <begin position="21"/>
        <end position="251"/>
    </location>
</feature>
<name>A0A979FHF4_HYAAZ</name>
<dbReference type="SUPFAM" id="SSF49785">
    <property type="entry name" value="Galactose-binding domain-like"/>
    <property type="match status" value="1"/>
</dbReference>
<dbReference type="Gene3D" id="2.60.120.260">
    <property type="entry name" value="Galactose-binding domain-like"/>
    <property type="match status" value="1"/>
</dbReference>
<protein>
    <submittedName>
        <fullName evidence="3">Uncharacterized protein LOC125177796</fullName>
    </submittedName>
</protein>
<organism evidence="2 3">
    <name type="scientific">Hyalella azteca</name>
    <name type="common">Amphipod</name>
    <dbReference type="NCBI Taxonomy" id="294128"/>
    <lineage>
        <taxon>Eukaryota</taxon>
        <taxon>Metazoa</taxon>
        <taxon>Ecdysozoa</taxon>
        <taxon>Arthropoda</taxon>
        <taxon>Crustacea</taxon>
        <taxon>Multicrustacea</taxon>
        <taxon>Malacostraca</taxon>
        <taxon>Eumalacostraca</taxon>
        <taxon>Peracarida</taxon>
        <taxon>Amphipoda</taxon>
        <taxon>Senticaudata</taxon>
        <taxon>Talitrida</taxon>
        <taxon>Talitroidea</taxon>
        <taxon>Hyalellidae</taxon>
        <taxon>Hyalella</taxon>
    </lineage>
</organism>
<gene>
    <name evidence="3" type="primary">LOC125177796</name>
</gene>
<evidence type="ECO:0000256" key="1">
    <source>
        <dbReference type="SAM" id="SignalP"/>
    </source>
</evidence>
<sequence length="251" mass="28267">MNWPAWAAALLSVLSSELLASDGSPWRPTRLSKLRLASNKSIIETLYLPNVILAAHYCQERIWCKTFCSDTDDPSLCYLLSTLTAPYNEDSYGEPLMSCYTSEEVNMLTAQSGITVYAATPRSIGDTFRSVENLIDGVYERPSADDCFKSMTTDYPFFVLDLGSVMKVERVTLMAQANEYAYLYFKSIEVRLGLVPESGNFSTYSLLGSYKGTPTADFIYSTPTARNFGRYISVQFMEKKFKLQVCHVQIF</sequence>
<dbReference type="AlphaFoldDB" id="A0A979FHF4"/>
<dbReference type="OrthoDB" id="6372515at2759"/>
<evidence type="ECO:0000313" key="3">
    <source>
        <dbReference type="RefSeq" id="XP_047736167.1"/>
    </source>
</evidence>
<proteinExistence type="predicted"/>
<accession>A0A979FHF4</accession>
<dbReference type="InterPro" id="IPR008979">
    <property type="entry name" value="Galactose-bd-like_sf"/>
</dbReference>
<keyword evidence="1" id="KW-0732">Signal</keyword>
<dbReference type="Proteomes" id="UP000694843">
    <property type="component" value="Unplaced"/>
</dbReference>